<keyword evidence="2" id="KW-1185">Reference proteome</keyword>
<name>A0ABN6H9D5_9BACT</name>
<sequence length="100" mass="11189">MTTAQRTASLTPMDKLAVLVGDVDQLRTRIEGIAAQQSIDDMLEVLEIEALACRFGVSQDTLRRRLREAGGKVFKLGRKHVIRKVAFLEVIETLESDDFS</sequence>
<gene>
    <name evidence="1" type="ORF">HAHE_24860</name>
</gene>
<evidence type="ECO:0000313" key="1">
    <source>
        <dbReference type="EMBL" id="BCX48578.1"/>
    </source>
</evidence>
<protein>
    <recommendedName>
        <fullName evidence="3">Helix-turn-helix domain-containing protein</fullName>
    </recommendedName>
</protein>
<reference evidence="1 2" key="1">
    <citation type="submission" date="2021-06" db="EMBL/GenBank/DDBJ databases">
        <title>Complete genome of Haloferula helveola possessing various polysaccharide degrading enzymes.</title>
        <authorList>
            <person name="Takami H."/>
            <person name="Huang C."/>
            <person name="Hamasaki K."/>
        </authorList>
    </citation>
    <scope>NUCLEOTIDE SEQUENCE [LARGE SCALE GENOMIC DNA]</scope>
    <source>
        <strain evidence="1 2">CN-1</strain>
    </source>
</reference>
<evidence type="ECO:0000313" key="2">
    <source>
        <dbReference type="Proteomes" id="UP001374893"/>
    </source>
</evidence>
<dbReference type="EMBL" id="AP024702">
    <property type="protein sequence ID" value="BCX48578.1"/>
    <property type="molecule type" value="Genomic_DNA"/>
</dbReference>
<organism evidence="1 2">
    <name type="scientific">Haloferula helveola</name>
    <dbReference type="NCBI Taxonomy" id="490095"/>
    <lineage>
        <taxon>Bacteria</taxon>
        <taxon>Pseudomonadati</taxon>
        <taxon>Verrucomicrobiota</taxon>
        <taxon>Verrucomicrobiia</taxon>
        <taxon>Verrucomicrobiales</taxon>
        <taxon>Verrucomicrobiaceae</taxon>
        <taxon>Haloferula</taxon>
    </lineage>
</organism>
<dbReference type="Proteomes" id="UP001374893">
    <property type="component" value="Chromosome"/>
</dbReference>
<dbReference type="RefSeq" id="WP_338684870.1">
    <property type="nucleotide sequence ID" value="NZ_AP024702.1"/>
</dbReference>
<accession>A0ABN6H9D5</accession>
<evidence type="ECO:0008006" key="3">
    <source>
        <dbReference type="Google" id="ProtNLM"/>
    </source>
</evidence>
<proteinExistence type="predicted"/>